<dbReference type="EMBL" id="GBXM01017548">
    <property type="protein sequence ID" value="JAH91029.1"/>
    <property type="molecule type" value="Transcribed_RNA"/>
</dbReference>
<reference evidence="2" key="2">
    <citation type="journal article" date="2015" name="Fish Shellfish Immunol.">
        <title>Early steps in the European eel (Anguilla anguilla)-Vibrio vulnificus interaction in the gills: Role of the RtxA13 toxin.</title>
        <authorList>
            <person name="Callol A."/>
            <person name="Pajuelo D."/>
            <person name="Ebbesson L."/>
            <person name="Teles M."/>
            <person name="MacKenzie S."/>
            <person name="Amaro C."/>
        </authorList>
    </citation>
    <scope>NUCLEOTIDE SEQUENCE</scope>
</reference>
<accession>A0A0E9WKV1</accession>
<organism evidence="2">
    <name type="scientific">Anguilla anguilla</name>
    <name type="common">European freshwater eel</name>
    <name type="synonym">Muraena anguilla</name>
    <dbReference type="NCBI Taxonomy" id="7936"/>
    <lineage>
        <taxon>Eukaryota</taxon>
        <taxon>Metazoa</taxon>
        <taxon>Chordata</taxon>
        <taxon>Craniata</taxon>
        <taxon>Vertebrata</taxon>
        <taxon>Euteleostomi</taxon>
        <taxon>Actinopterygii</taxon>
        <taxon>Neopterygii</taxon>
        <taxon>Teleostei</taxon>
        <taxon>Anguilliformes</taxon>
        <taxon>Anguillidae</taxon>
        <taxon>Anguilla</taxon>
    </lineage>
</organism>
<sequence length="96" mass="11205">MEYFFLKSLDIFSKRRKHEMKKNLHFIHQKRTTCTAQNLVPLPIHNASFFRKAELISTGHRGPALTNHTMTPSRDQSHNDPPMTNHTMTPPRPITQ</sequence>
<proteinExistence type="predicted"/>
<protein>
    <submittedName>
        <fullName evidence="2">Uncharacterized protein</fullName>
    </submittedName>
</protein>
<name>A0A0E9WKV1_ANGAN</name>
<feature type="region of interest" description="Disordered" evidence="1">
    <location>
        <begin position="60"/>
        <end position="96"/>
    </location>
</feature>
<evidence type="ECO:0000256" key="1">
    <source>
        <dbReference type="SAM" id="MobiDB-lite"/>
    </source>
</evidence>
<reference evidence="2" key="1">
    <citation type="submission" date="2014-11" db="EMBL/GenBank/DDBJ databases">
        <authorList>
            <person name="Amaro Gonzalez C."/>
        </authorList>
    </citation>
    <scope>NUCLEOTIDE SEQUENCE</scope>
</reference>
<evidence type="ECO:0000313" key="2">
    <source>
        <dbReference type="EMBL" id="JAH91029.1"/>
    </source>
</evidence>
<dbReference type="AlphaFoldDB" id="A0A0E9WKV1"/>